<reference evidence="1 2" key="1">
    <citation type="submission" date="2019-10" db="EMBL/GenBank/DDBJ databases">
        <authorList>
            <person name="Dong K."/>
        </authorList>
    </citation>
    <scope>NUCLEOTIDE SEQUENCE [LARGE SCALE GENOMIC DNA]</scope>
    <source>
        <strain evidence="2">dk771</strain>
    </source>
</reference>
<evidence type="ECO:0000313" key="2">
    <source>
        <dbReference type="Proteomes" id="UP000480556"/>
    </source>
</evidence>
<evidence type="ECO:0000313" key="1">
    <source>
        <dbReference type="EMBL" id="MQW93031.1"/>
    </source>
</evidence>
<dbReference type="RefSeq" id="WP_153389436.1">
    <property type="nucleotide sequence ID" value="NZ_WITK01000021.1"/>
</dbReference>
<dbReference type="AlphaFoldDB" id="A0AA91AGF0"/>
<name>A0AA91AGF0_9GAMM</name>
<sequence>MESIGFPSQGELLKFFYNATGIIPTKGEDILDITIKPKSLHKGLTRLAEEKGCNFLENFNQYSEEIFSSLSSLVVEDKFKEIIVNPIVNLFRGYLRITFREHTFLDKKQNIENLIERFIVDIARICFPSEIYYKYLLDDSYPEAPDLLSWLKNSEETPLAHAMTWIYSSEKMSYQIFHQLDDVDQTDKDLNNVKNWLTGKVQLPSTSQILSTFHRAFKKQKVNTKLADTYTFFLLIARFLTYCSNMLLSTYGDSFRTRYISLFIQAYSAVKRDFFILFGELLLKDLNSMSLEEKEFFLTELFIANEEICHKNLLEMQKNFTTRQLLELWIPKDRPYHSATVHIHRYLGLTGKAEKTMKPLEVNIENMIHAYKIIKGSESNYEVWLAQYNKVNNNVLCPWLKNWVDAILLFKQKEYSQALEKMRNAFETIRYTAADKMIEFLESYMIISLLIEDKGGWKDFKRAFKWGVFMNNFGDLKPFYVISEETEIRSIFEDKLTVISSFENIRDLKTLAKLVFHFPYSST</sequence>
<proteinExistence type="predicted"/>
<protein>
    <submittedName>
        <fullName evidence="1">Uncharacterized protein</fullName>
    </submittedName>
</protein>
<comment type="caution">
    <text evidence="1">The sequence shown here is derived from an EMBL/GenBank/DDBJ whole genome shotgun (WGS) entry which is preliminary data.</text>
</comment>
<accession>A0AA91AGF0</accession>
<dbReference type="EMBL" id="WITK01000021">
    <property type="protein sequence ID" value="MQW93031.1"/>
    <property type="molecule type" value="Genomic_DNA"/>
</dbReference>
<dbReference type="Proteomes" id="UP000480556">
    <property type="component" value="Unassembled WGS sequence"/>
</dbReference>
<gene>
    <name evidence="1" type="ORF">GHJ48_11630</name>
</gene>
<organism evidence="1 2">
    <name type="scientific">Acinetobacter wanghuae</name>
    <dbReference type="NCBI Taxonomy" id="2662362"/>
    <lineage>
        <taxon>Bacteria</taxon>
        <taxon>Pseudomonadati</taxon>
        <taxon>Pseudomonadota</taxon>
        <taxon>Gammaproteobacteria</taxon>
        <taxon>Moraxellales</taxon>
        <taxon>Moraxellaceae</taxon>
        <taxon>Acinetobacter</taxon>
    </lineage>
</organism>